<evidence type="ECO:0000256" key="3">
    <source>
        <dbReference type="ARBA" id="ARBA00022946"/>
    </source>
</evidence>
<evidence type="ECO:0000313" key="7">
    <source>
        <dbReference type="EMBL" id="MPV85981.1"/>
    </source>
</evidence>
<name>A0A6N7ETV4_9GAMM</name>
<dbReference type="Gene3D" id="3.90.226.10">
    <property type="entry name" value="2-enoyl-CoA Hydratase, Chain A, domain 1"/>
    <property type="match status" value="1"/>
</dbReference>
<dbReference type="InterPro" id="IPR001753">
    <property type="entry name" value="Enoyl-CoA_hydra/iso"/>
</dbReference>
<keyword evidence="2" id="KW-0276">Fatty acid metabolism</keyword>
<dbReference type="Proteomes" id="UP000471298">
    <property type="component" value="Unassembled WGS sequence"/>
</dbReference>
<sequence length="258" mass="28213">MQDAIVLRHDQHAISQLILNRPEKFNALSSEVMTLLQNHLDSIAQDKTIKVVIIKAHGKAFSAGHDLKEVRHREDKAFHEALFNQCSQMMLSINQLPQPVIAEVNGIATAAGCQLVANCDLAVASPQAKFAVSGINFGLFCSTPAVALSRNLSQKHALKMLLTGEFIDAQQALNYGLINDLVDESTLSQHTLAIAESIAAKPAAAIALGKAMFYKQLKMDLPTAYQYASETMACNMDTDHAREGIDAFLQKRTPNWSK</sequence>
<dbReference type="SUPFAM" id="SSF52096">
    <property type="entry name" value="ClpP/crotonase"/>
    <property type="match status" value="1"/>
</dbReference>
<dbReference type="InterPro" id="IPR052377">
    <property type="entry name" value="Mitochondrial_ECH-domain"/>
</dbReference>
<dbReference type="GO" id="GO:0006631">
    <property type="term" value="P:fatty acid metabolic process"/>
    <property type="evidence" value="ECO:0007669"/>
    <property type="project" value="UniProtKB-KW"/>
</dbReference>
<dbReference type="InterPro" id="IPR029045">
    <property type="entry name" value="ClpP/crotonase-like_dom_sf"/>
</dbReference>
<dbReference type="AlphaFoldDB" id="A0A6N7ETV4"/>
<comment type="function">
    <text evidence="5">May play a role in fatty acid biosynthesis and insulin sensitivity.</text>
</comment>
<dbReference type="FunCoup" id="A0A6N7ETV4">
    <property type="interactions" value="320"/>
</dbReference>
<dbReference type="PANTHER" id="PTHR43602">
    <property type="match status" value="1"/>
</dbReference>
<dbReference type="PANTHER" id="PTHR43602:SF1">
    <property type="entry name" value="ENOYL-COA HYDRATASE DOMAIN-CONTAINING PROTEIN 3, MITOCHONDRIAL"/>
    <property type="match status" value="1"/>
</dbReference>
<dbReference type="InParanoid" id="A0A6N7ETV4"/>
<keyword evidence="4" id="KW-0443">Lipid metabolism</keyword>
<evidence type="ECO:0000256" key="6">
    <source>
        <dbReference type="ARBA" id="ARBA00040545"/>
    </source>
</evidence>
<reference evidence="7 8" key="1">
    <citation type="submission" date="2019-10" db="EMBL/GenBank/DDBJ databases">
        <title>Cardiobacteriales fam. a chemoheterotrophic member of the order Cardiobacteriales, and proposal of Cardiobacteriales fam. nov.</title>
        <authorList>
            <person name="Wang C."/>
        </authorList>
    </citation>
    <scope>NUCLEOTIDE SEQUENCE [LARGE SCALE GENOMIC DNA]</scope>
    <source>
        <strain evidence="7 8">ML27</strain>
    </source>
</reference>
<dbReference type="EMBL" id="WHNW01000004">
    <property type="protein sequence ID" value="MPV85981.1"/>
    <property type="molecule type" value="Genomic_DNA"/>
</dbReference>
<evidence type="ECO:0000313" key="8">
    <source>
        <dbReference type="Proteomes" id="UP000471298"/>
    </source>
</evidence>
<dbReference type="Gene3D" id="1.10.12.10">
    <property type="entry name" value="Lyase 2-enoyl-coa Hydratase, Chain A, domain 2"/>
    <property type="match status" value="1"/>
</dbReference>
<dbReference type="CDD" id="cd06558">
    <property type="entry name" value="crotonase-like"/>
    <property type="match status" value="1"/>
</dbReference>
<evidence type="ECO:0000256" key="4">
    <source>
        <dbReference type="ARBA" id="ARBA00023098"/>
    </source>
</evidence>
<comment type="similarity">
    <text evidence="1">Belongs to the enoyl-CoA hydratase/isomerase family.</text>
</comment>
<gene>
    <name evidence="7" type="ORF">GCU85_04440</name>
</gene>
<dbReference type="InterPro" id="IPR014748">
    <property type="entry name" value="Enoyl-CoA_hydra_C"/>
</dbReference>
<evidence type="ECO:0000256" key="1">
    <source>
        <dbReference type="ARBA" id="ARBA00005254"/>
    </source>
</evidence>
<proteinExistence type="inferred from homology"/>
<evidence type="ECO:0000256" key="5">
    <source>
        <dbReference type="ARBA" id="ARBA00037410"/>
    </source>
</evidence>
<dbReference type="RefSeq" id="WP_152809789.1">
    <property type="nucleotide sequence ID" value="NZ_WHNW01000004.1"/>
</dbReference>
<dbReference type="GO" id="GO:0016836">
    <property type="term" value="F:hydro-lyase activity"/>
    <property type="evidence" value="ECO:0007669"/>
    <property type="project" value="TreeGrafter"/>
</dbReference>
<dbReference type="NCBIfam" id="NF006008">
    <property type="entry name" value="PRK08139.1"/>
    <property type="match status" value="1"/>
</dbReference>
<keyword evidence="7" id="KW-0456">Lyase</keyword>
<comment type="caution">
    <text evidence="7">The sequence shown here is derived from an EMBL/GenBank/DDBJ whole genome shotgun (WGS) entry which is preliminary data.</text>
</comment>
<dbReference type="Pfam" id="PF00378">
    <property type="entry name" value="ECH_1"/>
    <property type="match status" value="1"/>
</dbReference>
<organism evidence="7 8">
    <name type="scientific">Ostreibacterium oceani</name>
    <dbReference type="NCBI Taxonomy" id="2654998"/>
    <lineage>
        <taxon>Bacteria</taxon>
        <taxon>Pseudomonadati</taxon>
        <taxon>Pseudomonadota</taxon>
        <taxon>Gammaproteobacteria</taxon>
        <taxon>Cardiobacteriales</taxon>
        <taxon>Ostreibacteriaceae</taxon>
        <taxon>Ostreibacterium</taxon>
    </lineage>
</organism>
<evidence type="ECO:0000256" key="2">
    <source>
        <dbReference type="ARBA" id="ARBA00022832"/>
    </source>
</evidence>
<keyword evidence="8" id="KW-1185">Reference proteome</keyword>
<accession>A0A6N7ETV4</accession>
<protein>
    <recommendedName>
        <fullName evidence="6">Enoyl-CoA hydratase domain-containing protein 3, mitochondrial</fullName>
    </recommendedName>
</protein>
<keyword evidence="3" id="KW-0809">Transit peptide</keyword>